<keyword evidence="2" id="KW-0067">ATP-binding</keyword>
<keyword evidence="4" id="KW-1185">Reference proteome</keyword>
<gene>
    <name evidence="2" type="primary">anmK</name>
    <name evidence="3" type="ORF">SAMN04488040_1023</name>
</gene>
<dbReference type="Gene3D" id="3.30.420.40">
    <property type="match status" value="2"/>
</dbReference>
<evidence type="ECO:0000313" key="4">
    <source>
        <dbReference type="Proteomes" id="UP000199239"/>
    </source>
</evidence>
<dbReference type="AlphaFoldDB" id="A0A1I6QX81"/>
<dbReference type="GO" id="GO:0009254">
    <property type="term" value="P:peptidoglycan turnover"/>
    <property type="evidence" value="ECO:0007669"/>
    <property type="project" value="UniProtKB-UniRule"/>
</dbReference>
<dbReference type="UniPathway" id="UPA00544"/>
<name>A0A1I6QX81_9RHOB</name>
<accession>A0A1I6QX81</accession>
<keyword evidence="1 2" id="KW-0119">Carbohydrate metabolism</keyword>
<evidence type="ECO:0000256" key="1">
    <source>
        <dbReference type="ARBA" id="ARBA00023277"/>
    </source>
</evidence>
<feature type="binding site" evidence="2">
    <location>
        <begin position="23"/>
        <end position="30"/>
    </location>
    <ligand>
        <name>ATP</name>
        <dbReference type="ChEBI" id="CHEBI:30616"/>
    </ligand>
</feature>
<dbReference type="EC" id="2.7.1.170" evidence="2"/>
<keyword evidence="2" id="KW-0808">Transferase</keyword>
<reference evidence="4" key="1">
    <citation type="submission" date="2016-10" db="EMBL/GenBank/DDBJ databases">
        <authorList>
            <person name="Varghese N."/>
            <person name="Submissions S."/>
        </authorList>
    </citation>
    <scope>NUCLEOTIDE SEQUENCE [LARGE SCALE GENOMIC DNA]</scope>
    <source>
        <strain evidence="4">DSM 23422</strain>
    </source>
</reference>
<protein>
    <recommendedName>
        <fullName evidence="2">Anhydro-N-acetylmuramic acid kinase</fullName>
        <ecNumber evidence="2">2.7.1.170</ecNumber>
    </recommendedName>
    <alternativeName>
        <fullName evidence="2">AnhMurNAc kinase</fullName>
    </alternativeName>
</protein>
<comment type="function">
    <text evidence="2">Catalyzes the specific phosphorylation of 1,6-anhydro-N-acetylmuramic acid (anhMurNAc) with the simultaneous cleavage of the 1,6-anhydro ring, generating MurNAc-6-P. Is required for the utilization of anhMurNAc either imported from the medium or derived from its own cell wall murein, and thus plays a role in cell wall recycling.</text>
</comment>
<dbReference type="SUPFAM" id="SSF53067">
    <property type="entry name" value="Actin-like ATPase domain"/>
    <property type="match status" value="1"/>
</dbReference>
<comment type="catalytic activity">
    <reaction evidence="2">
        <text>1,6-anhydro-N-acetyl-beta-muramate + ATP + H2O = N-acetyl-D-muramate 6-phosphate + ADP + H(+)</text>
        <dbReference type="Rhea" id="RHEA:24952"/>
        <dbReference type="ChEBI" id="CHEBI:15377"/>
        <dbReference type="ChEBI" id="CHEBI:15378"/>
        <dbReference type="ChEBI" id="CHEBI:30616"/>
        <dbReference type="ChEBI" id="CHEBI:58690"/>
        <dbReference type="ChEBI" id="CHEBI:58722"/>
        <dbReference type="ChEBI" id="CHEBI:456216"/>
        <dbReference type="EC" id="2.7.1.170"/>
    </reaction>
</comment>
<dbReference type="EMBL" id="FPAJ01000001">
    <property type="protein sequence ID" value="SFS56990.1"/>
    <property type="molecule type" value="Genomic_DNA"/>
</dbReference>
<dbReference type="Proteomes" id="UP000199239">
    <property type="component" value="Unassembled WGS sequence"/>
</dbReference>
<keyword evidence="2 3" id="KW-0418">Kinase</keyword>
<dbReference type="GO" id="GO:0006040">
    <property type="term" value="P:amino sugar metabolic process"/>
    <property type="evidence" value="ECO:0007669"/>
    <property type="project" value="InterPro"/>
</dbReference>
<evidence type="ECO:0000256" key="2">
    <source>
        <dbReference type="HAMAP-Rule" id="MF_01270"/>
    </source>
</evidence>
<dbReference type="GO" id="GO:0097175">
    <property type="term" value="P:1,6-anhydro-N-acetyl-beta-muramic acid catabolic process"/>
    <property type="evidence" value="ECO:0007669"/>
    <property type="project" value="UniProtKB-UniRule"/>
</dbReference>
<dbReference type="UniPathway" id="UPA00343"/>
<comment type="pathway">
    <text evidence="2">Cell wall biogenesis; peptidoglycan recycling.</text>
</comment>
<dbReference type="GO" id="GO:0016773">
    <property type="term" value="F:phosphotransferase activity, alcohol group as acceptor"/>
    <property type="evidence" value="ECO:0007669"/>
    <property type="project" value="UniProtKB-UniRule"/>
</dbReference>
<sequence>MNKAHRDPIAKTGVLRAAGAMSGTSLDGVDVAVIDTDGHDIMGFGTSGYREYSGEERKVIAAGFGKWSGPEVQAATQVIEAAHLEVLQDFTDVDVIGFHGQTLAHAPRVQGTLQVGDGAGLADALATPVVWDFRSADVELGGEGAPLAPFFHHACARYAGLSGPVAFLNLGGVGNLTWVDPSINRPEAEGALLAFDTGPANAPINDLMQSRLGLTYDMGGKIASKGTVETGALELFLAEPYFARMPPKSLDRNDFAEMVALVGELSDSDAAATLTAMCAAGVAEAMAHCPRVPDRVLVTGGGRHNPILMKMLAVSLDCPVVPIEDIGLDGDMLEAQAFAYLAVRVARGLPTSCHSTTGVRAAVGGGTVSLPKQEKSAPEQRAF</sequence>
<dbReference type="Pfam" id="PF03702">
    <property type="entry name" value="AnmK"/>
    <property type="match status" value="1"/>
</dbReference>
<organism evidence="3 4">
    <name type="scientific">Sulfitobacter marinus</name>
    <dbReference type="NCBI Taxonomy" id="394264"/>
    <lineage>
        <taxon>Bacteria</taxon>
        <taxon>Pseudomonadati</taxon>
        <taxon>Pseudomonadota</taxon>
        <taxon>Alphaproteobacteria</taxon>
        <taxon>Rhodobacterales</taxon>
        <taxon>Roseobacteraceae</taxon>
        <taxon>Sulfitobacter</taxon>
    </lineage>
</organism>
<dbReference type="GO" id="GO:0005524">
    <property type="term" value="F:ATP binding"/>
    <property type="evidence" value="ECO:0007669"/>
    <property type="project" value="UniProtKB-UniRule"/>
</dbReference>
<dbReference type="NCBIfam" id="NF007141">
    <property type="entry name" value="PRK09585.1-5"/>
    <property type="match status" value="1"/>
</dbReference>
<dbReference type="PANTHER" id="PTHR30605">
    <property type="entry name" value="ANHYDRO-N-ACETYLMURAMIC ACID KINASE"/>
    <property type="match status" value="1"/>
</dbReference>
<proteinExistence type="inferred from homology"/>
<comment type="similarity">
    <text evidence="2">Belongs to the anhydro-N-acetylmuramic acid kinase family.</text>
</comment>
<dbReference type="STRING" id="394264.SAMN04488040_1023"/>
<keyword evidence="2" id="KW-0547">Nucleotide-binding</keyword>
<dbReference type="GO" id="GO:0016301">
    <property type="term" value="F:kinase activity"/>
    <property type="evidence" value="ECO:0007669"/>
    <property type="project" value="UniProtKB-KW"/>
</dbReference>
<dbReference type="InterPro" id="IPR005338">
    <property type="entry name" value="Anhydro_N_Ac-Mur_kinase"/>
</dbReference>
<evidence type="ECO:0000313" key="3">
    <source>
        <dbReference type="EMBL" id="SFS56990.1"/>
    </source>
</evidence>
<dbReference type="InterPro" id="IPR043129">
    <property type="entry name" value="ATPase_NBD"/>
</dbReference>
<dbReference type="HAMAP" id="MF_01270">
    <property type="entry name" value="AnhMurNAc_kinase"/>
    <property type="match status" value="1"/>
</dbReference>
<comment type="pathway">
    <text evidence="2">Amino-sugar metabolism; 1,6-anhydro-N-acetylmuramate degradation.</text>
</comment>
<dbReference type="OrthoDB" id="9763949at2"/>
<dbReference type="RefSeq" id="WP_093915193.1">
    <property type="nucleotide sequence ID" value="NZ_FPAJ01000001.1"/>
</dbReference>
<dbReference type="PANTHER" id="PTHR30605:SF0">
    <property type="entry name" value="ANHYDRO-N-ACETYLMURAMIC ACID KINASE"/>
    <property type="match status" value="1"/>
</dbReference>